<evidence type="ECO:0008006" key="3">
    <source>
        <dbReference type="Google" id="ProtNLM"/>
    </source>
</evidence>
<accession>A0A0D3C222</accession>
<reference evidence="1 2" key="1">
    <citation type="journal article" date="2014" name="Genome Biol.">
        <title>Transcriptome and methylome profiling reveals relics of genome dominance in the mesopolyploid Brassica oleracea.</title>
        <authorList>
            <person name="Parkin I.A."/>
            <person name="Koh C."/>
            <person name="Tang H."/>
            <person name="Robinson S.J."/>
            <person name="Kagale S."/>
            <person name="Clarke W.E."/>
            <person name="Town C.D."/>
            <person name="Nixon J."/>
            <person name="Krishnakumar V."/>
            <person name="Bidwell S.L."/>
            <person name="Denoeud F."/>
            <person name="Belcram H."/>
            <person name="Links M.G."/>
            <person name="Just J."/>
            <person name="Clarke C."/>
            <person name="Bender T."/>
            <person name="Huebert T."/>
            <person name="Mason A.S."/>
            <person name="Pires J.C."/>
            <person name="Barker G."/>
            <person name="Moore J."/>
            <person name="Walley P.G."/>
            <person name="Manoli S."/>
            <person name="Batley J."/>
            <person name="Edwards D."/>
            <person name="Nelson M.N."/>
            <person name="Wang X."/>
            <person name="Paterson A.H."/>
            <person name="King G."/>
            <person name="Bancroft I."/>
            <person name="Chalhoub B."/>
            <person name="Sharpe A.G."/>
        </authorList>
    </citation>
    <scope>NUCLEOTIDE SEQUENCE</scope>
    <source>
        <strain evidence="1 2">cv. TO1000</strain>
    </source>
</reference>
<protein>
    <recommendedName>
        <fullName evidence="3">Reverse transcriptase zinc-binding domain-containing protein</fullName>
    </recommendedName>
</protein>
<evidence type="ECO:0000313" key="1">
    <source>
        <dbReference type="EnsemblPlants" id="Bo4g158570.1"/>
    </source>
</evidence>
<dbReference type="PANTHER" id="PTHR33116:SF80">
    <property type="entry name" value="REVERSE TRANSCRIPTASE ZINC-BINDING DOMAIN-CONTAINING PROTEIN"/>
    <property type="match status" value="1"/>
</dbReference>
<dbReference type="OMA" id="HETNSIC"/>
<organism evidence="1 2">
    <name type="scientific">Brassica oleracea var. oleracea</name>
    <dbReference type="NCBI Taxonomy" id="109376"/>
    <lineage>
        <taxon>Eukaryota</taxon>
        <taxon>Viridiplantae</taxon>
        <taxon>Streptophyta</taxon>
        <taxon>Embryophyta</taxon>
        <taxon>Tracheophyta</taxon>
        <taxon>Spermatophyta</taxon>
        <taxon>Magnoliopsida</taxon>
        <taxon>eudicotyledons</taxon>
        <taxon>Gunneridae</taxon>
        <taxon>Pentapetalae</taxon>
        <taxon>rosids</taxon>
        <taxon>malvids</taxon>
        <taxon>Brassicales</taxon>
        <taxon>Brassicaceae</taxon>
        <taxon>Brassiceae</taxon>
        <taxon>Brassica</taxon>
    </lineage>
</organism>
<dbReference type="EnsemblPlants" id="Bo4g158570.1">
    <property type="protein sequence ID" value="Bo4g158570.1"/>
    <property type="gene ID" value="Bo4g158570"/>
</dbReference>
<evidence type="ECO:0000313" key="2">
    <source>
        <dbReference type="Proteomes" id="UP000032141"/>
    </source>
</evidence>
<dbReference type="AlphaFoldDB" id="A0A0D3C222"/>
<dbReference type="HOGENOM" id="CLU_000680_28_3_1"/>
<keyword evidence="2" id="KW-1185">Reference proteome</keyword>
<dbReference type="PANTHER" id="PTHR33116">
    <property type="entry name" value="REVERSE TRANSCRIPTASE ZINC-BINDING DOMAIN-CONTAINING PROTEIN-RELATED-RELATED"/>
    <property type="match status" value="1"/>
</dbReference>
<dbReference type="Proteomes" id="UP000032141">
    <property type="component" value="Chromosome C4"/>
</dbReference>
<sequence>MSKITALISRIRARVASWTARHFSFAGQLQFISSVIYSITNFWMSAYRLPNKCIHETNSICSAFLWSGPVLSTQKAKIAWSDVCKPKDERSLGLRNLTEANRVSCLKLI</sequence>
<dbReference type="Gramene" id="Bo4g158570.1">
    <property type="protein sequence ID" value="Bo4g158570.1"/>
    <property type="gene ID" value="Bo4g158570"/>
</dbReference>
<reference evidence="1" key="2">
    <citation type="submission" date="2015-03" db="UniProtKB">
        <authorList>
            <consortium name="EnsemblPlants"/>
        </authorList>
    </citation>
    <scope>IDENTIFICATION</scope>
</reference>
<name>A0A0D3C222_BRAOL</name>
<dbReference type="eggNOG" id="KOG1075">
    <property type="taxonomic scope" value="Eukaryota"/>
</dbReference>
<proteinExistence type="predicted"/>